<sequence>MKKYTFAIILIIAVILSVVVTFEYVTNTNQTLNQTSPSILTKTYSANGISFNYSADWEEGNKTGQYLIAYVKDPKLNSSDGKPGAVVEVMKRTSNGVPLKRFYDDVKGEASNVPGYGVMSETTTTVDNVTAYEFTARAMDSNVEEQFDIVLFEKKGFIYMIACGTRAPTYLSDEEENFDIIINSFKVQ</sequence>
<accession>A0A2A2H779</accession>
<protein>
    <recommendedName>
        <fullName evidence="3">PsbP C-terminal domain-containing protein</fullName>
    </recommendedName>
</protein>
<reference evidence="1 2" key="1">
    <citation type="journal article" date="2017" name="BMC Genomics">
        <title>Genomic analysis of methanogenic archaea reveals a shift towards energy conservation.</title>
        <authorList>
            <person name="Gilmore S.P."/>
            <person name="Henske J.K."/>
            <person name="Sexton J.A."/>
            <person name="Solomon K.V."/>
            <person name="Seppala S."/>
            <person name="Yoo J.I."/>
            <person name="Huyett L.M."/>
            <person name="Pressman A."/>
            <person name="Cogan J.Z."/>
            <person name="Kivenson V."/>
            <person name="Peng X."/>
            <person name="Tan Y."/>
            <person name="Valentine D.L."/>
            <person name="O'Malley M.A."/>
        </authorList>
    </citation>
    <scope>NUCLEOTIDE SEQUENCE [LARGE SCALE GENOMIC DNA]</scope>
    <source>
        <strain evidence="1 2">M.o.H.</strain>
    </source>
</reference>
<dbReference type="Gene3D" id="3.40.1000.10">
    <property type="entry name" value="Mog1/PsbP, alpha/beta/alpha sandwich"/>
    <property type="match status" value="1"/>
</dbReference>
<organism evidence="1 2">
    <name type="scientific">Methanobacterium bryantii</name>
    <dbReference type="NCBI Taxonomy" id="2161"/>
    <lineage>
        <taxon>Archaea</taxon>
        <taxon>Methanobacteriati</taxon>
        <taxon>Methanobacteriota</taxon>
        <taxon>Methanomada group</taxon>
        <taxon>Methanobacteria</taxon>
        <taxon>Methanobacteriales</taxon>
        <taxon>Methanobacteriaceae</taxon>
        <taxon>Methanobacterium</taxon>
    </lineage>
</organism>
<evidence type="ECO:0000313" key="2">
    <source>
        <dbReference type="Proteomes" id="UP000217784"/>
    </source>
</evidence>
<gene>
    <name evidence="1" type="ORF">ASJ80_12585</name>
</gene>
<dbReference type="RefSeq" id="WP_069584916.1">
    <property type="nucleotide sequence ID" value="NZ_LMVM01000012.1"/>
</dbReference>
<dbReference type="EMBL" id="LMVM01000012">
    <property type="protein sequence ID" value="PAV05120.1"/>
    <property type="molecule type" value="Genomic_DNA"/>
</dbReference>
<dbReference type="OrthoDB" id="71504at2157"/>
<dbReference type="Proteomes" id="UP000217784">
    <property type="component" value="Unassembled WGS sequence"/>
</dbReference>
<name>A0A2A2H779_METBR</name>
<proteinExistence type="predicted"/>
<evidence type="ECO:0000313" key="1">
    <source>
        <dbReference type="EMBL" id="PAV05120.1"/>
    </source>
</evidence>
<comment type="caution">
    <text evidence="1">The sequence shown here is derived from an EMBL/GenBank/DDBJ whole genome shotgun (WGS) entry which is preliminary data.</text>
</comment>
<keyword evidence="2" id="KW-1185">Reference proteome</keyword>
<dbReference type="AlphaFoldDB" id="A0A2A2H779"/>
<dbReference type="Pfam" id="PF18933">
    <property type="entry name" value="PsbP_2"/>
    <property type="match status" value="1"/>
</dbReference>
<evidence type="ECO:0008006" key="3">
    <source>
        <dbReference type="Google" id="ProtNLM"/>
    </source>
</evidence>